<comment type="caution">
    <text evidence="2">The sequence shown here is derived from an EMBL/GenBank/DDBJ whole genome shotgun (WGS) entry which is preliminary data.</text>
</comment>
<dbReference type="EMBL" id="AZLZ01000717">
    <property type="protein sequence ID" value="ETJ26545.1"/>
    <property type="molecule type" value="Genomic_DNA"/>
</dbReference>
<accession>W1XAM9</accession>
<sequence>SPAVNERTDDDKTLALALWLP</sequence>
<evidence type="ECO:0000313" key="3">
    <source>
        <dbReference type="Proteomes" id="UP000018853"/>
    </source>
</evidence>
<feature type="non-terminal residue" evidence="2">
    <location>
        <position position="1"/>
    </location>
</feature>
<evidence type="ECO:0000256" key="1">
    <source>
        <dbReference type="SAM" id="MobiDB-lite"/>
    </source>
</evidence>
<dbReference type="AlphaFoldDB" id="W1XAM9"/>
<protein>
    <submittedName>
        <fullName evidence="2">Uncharacterized protein</fullName>
    </submittedName>
</protein>
<organism evidence="2 3">
    <name type="scientific">Escherichia coli DORA_A_5_14_21</name>
    <dbReference type="NCBI Taxonomy" id="1403943"/>
    <lineage>
        <taxon>Bacteria</taxon>
        <taxon>Pseudomonadati</taxon>
        <taxon>Pseudomonadota</taxon>
        <taxon>Gammaproteobacteria</taxon>
        <taxon>Enterobacterales</taxon>
        <taxon>Enterobacteriaceae</taxon>
        <taxon>Escherichia</taxon>
    </lineage>
</organism>
<name>W1XAM9_ECOLX</name>
<reference evidence="2 3" key="1">
    <citation type="submission" date="2013-12" db="EMBL/GenBank/DDBJ databases">
        <title>A Varibaculum cambriense genome reconstructed from a premature infant gut community with otherwise low bacterial novelty that shifts toward anaerobic metabolism during the third week of life.</title>
        <authorList>
            <person name="Brown C.T."/>
            <person name="Sharon I."/>
            <person name="Thomas B.C."/>
            <person name="Castelle C.J."/>
            <person name="Morowitz M.J."/>
            <person name="Banfield J.F."/>
        </authorList>
    </citation>
    <scope>NUCLEOTIDE SEQUENCE [LARGE SCALE GENOMIC DNA]</scope>
    <source>
        <strain evidence="3">DORA_A_5_14_21</strain>
    </source>
</reference>
<feature type="compositionally biased region" description="Basic and acidic residues" evidence="1">
    <location>
        <begin position="1"/>
        <end position="13"/>
    </location>
</feature>
<proteinExistence type="predicted"/>
<feature type="region of interest" description="Disordered" evidence="1">
    <location>
        <begin position="1"/>
        <end position="21"/>
    </location>
</feature>
<evidence type="ECO:0000313" key="2">
    <source>
        <dbReference type="EMBL" id="ETJ26545.1"/>
    </source>
</evidence>
<dbReference type="Proteomes" id="UP000018853">
    <property type="component" value="Unassembled WGS sequence"/>
</dbReference>
<gene>
    <name evidence="2" type="ORF">Q609_ECAC00717G0002</name>
</gene>